<dbReference type="GO" id="GO:0030246">
    <property type="term" value="F:carbohydrate binding"/>
    <property type="evidence" value="ECO:0007669"/>
    <property type="project" value="InterPro"/>
</dbReference>
<feature type="domain" description="Glycoside hydrolase family 31 TIM barrel" evidence="3">
    <location>
        <begin position="261"/>
        <end position="585"/>
    </location>
</feature>
<dbReference type="SUPFAM" id="SSF51011">
    <property type="entry name" value="Glycosyl hydrolase domain"/>
    <property type="match status" value="1"/>
</dbReference>
<evidence type="ECO:0000313" key="7">
    <source>
        <dbReference type="Proteomes" id="UP000026249"/>
    </source>
</evidence>
<dbReference type="GO" id="GO:0005975">
    <property type="term" value="P:carbohydrate metabolic process"/>
    <property type="evidence" value="ECO:0007669"/>
    <property type="project" value="InterPro"/>
</dbReference>
<dbReference type="STRING" id="1454373.ACMU_09475"/>
<proteinExistence type="inferred from homology"/>
<evidence type="ECO:0000256" key="1">
    <source>
        <dbReference type="ARBA" id="ARBA00007806"/>
    </source>
</evidence>
<dbReference type="InterPro" id="IPR011013">
    <property type="entry name" value="Gal_mutarotase_sf_dom"/>
</dbReference>
<dbReference type="SUPFAM" id="SSF51445">
    <property type="entry name" value="(Trans)glycosidases"/>
    <property type="match status" value="1"/>
</dbReference>
<dbReference type="InterPro" id="IPR000322">
    <property type="entry name" value="Glyco_hydro_31_TIM"/>
</dbReference>
<dbReference type="Pfam" id="PF01055">
    <property type="entry name" value="Glyco_hydro_31_2nd"/>
    <property type="match status" value="1"/>
</dbReference>
<evidence type="ECO:0000313" key="6">
    <source>
        <dbReference type="EMBL" id="KAJ55984.1"/>
    </source>
</evidence>
<reference evidence="6 7" key="1">
    <citation type="submission" date="2014-03" db="EMBL/GenBank/DDBJ databases">
        <title>Draft Genome Sequence of Actibacterium mucosum KCTC 23349, a Marine Alphaproteobacterium with Complex Ionic Requirements Isolated from Mediterranean Seawater at Malvarrosa Beach, Valencia, Spain.</title>
        <authorList>
            <person name="Arahal D.R."/>
            <person name="Shao Z."/>
            <person name="Lai Q."/>
            <person name="Pujalte M.J."/>
        </authorList>
    </citation>
    <scope>NUCLEOTIDE SEQUENCE [LARGE SCALE GENOMIC DNA]</scope>
    <source>
        <strain evidence="6 7">KCTC 23349</strain>
    </source>
</reference>
<comment type="similarity">
    <text evidence="1 2">Belongs to the glycosyl hydrolase 31 family.</text>
</comment>
<dbReference type="CDD" id="cd14752">
    <property type="entry name" value="GH31_N"/>
    <property type="match status" value="1"/>
</dbReference>
<dbReference type="Gene3D" id="2.60.40.1180">
    <property type="entry name" value="Golgi alpha-mannosidase II"/>
    <property type="match status" value="1"/>
</dbReference>
<dbReference type="InterPro" id="IPR048395">
    <property type="entry name" value="Glyco_hydro_31_C"/>
</dbReference>
<dbReference type="CDD" id="cd06599">
    <property type="entry name" value="GH31_glycosidase_Aec37"/>
    <property type="match status" value="1"/>
</dbReference>
<keyword evidence="2" id="KW-0326">Glycosidase</keyword>
<organism evidence="6 7">
    <name type="scientific">Actibacterium mucosum KCTC 23349</name>
    <dbReference type="NCBI Taxonomy" id="1454373"/>
    <lineage>
        <taxon>Bacteria</taxon>
        <taxon>Pseudomonadati</taxon>
        <taxon>Pseudomonadota</taxon>
        <taxon>Alphaproteobacteria</taxon>
        <taxon>Rhodobacterales</taxon>
        <taxon>Roseobacteraceae</taxon>
        <taxon>Actibacterium</taxon>
    </lineage>
</organism>
<dbReference type="InterPro" id="IPR025887">
    <property type="entry name" value="Glyco_hydro_31_N_dom"/>
</dbReference>
<dbReference type="InterPro" id="IPR017853">
    <property type="entry name" value="GH"/>
</dbReference>
<feature type="domain" description="Glycosyl hydrolase family 31 C-terminal" evidence="5">
    <location>
        <begin position="594"/>
        <end position="681"/>
    </location>
</feature>
<dbReference type="InterPro" id="IPR013780">
    <property type="entry name" value="Glyco_hydro_b"/>
</dbReference>
<dbReference type="PANTHER" id="PTHR22762">
    <property type="entry name" value="ALPHA-GLUCOSIDASE"/>
    <property type="match status" value="1"/>
</dbReference>
<dbReference type="Gene3D" id="3.20.20.80">
    <property type="entry name" value="Glycosidases"/>
    <property type="match status" value="1"/>
</dbReference>
<dbReference type="Gene3D" id="2.60.40.1760">
    <property type="entry name" value="glycosyl hydrolase (family 31)"/>
    <property type="match status" value="1"/>
</dbReference>
<dbReference type="Proteomes" id="UP000026249">
    <property type="component" value="Unassembled WGS sequence"/>
</dbReference>
<dbReference type="GO" id="GO:0004553">
    <property type="term" value="F:hydrolase activity, hydrolyzing O-glycosyl compounds"/>
    <property type="evidence" value="ECO:0007669"/>
    <property type="project" value="InterPro"/>
</dbReference>
<keyword evidence="7" id="KW-1185">Reference proteome</keyword>
<evidence type="ECO:0000259" key="4">
    <source>
        <dbReference type="Pfam" id="PF13802"/>
    </source>
</evidence>
<protein>
    <submittedName>
        <fullName evidence="6">Alpha-glucosidase</fullName>
    </submittedName>
</protein>
<dbReference type="AlphaFoldDB" id="A0A037ZK31"/>
<accession>A0A037ZK31</accession>
<evidence type="ECO:0000259" key="3">
    <source>
        <dbReference type="Pfam" id="PF01055"/>
    </source>
</evidence>
<comment type="caution">
    <text evidence="6">The sequence shown here is derived from an EMBL/GenBank/DDBJ whole genome shotgun (WGS) entry which is preliminary data.</text>
</comment>
<dbReference type="RefSeq" id="WP_035258110.1">
    <property type="nucleotide sequence ID" value="NZ_JFKE01000003.1"/>
</dbReference>
<evidence type="ECO:0000256" key="2">
    <source>
        <dbReference type="RuleBase" id="RU361185"/>
    </source>
</evidence>
<dbReference type="OrthoDB" id="176168at2"/>
<sequence length="775" mass="86524">MKPLCDWQLADVLPHGAVLRVGGRHAFKVEFLGPALARVTLTKDGAYRQGRSWSVAPDGDVPWTGRSRDAVAGFNLPDVTLREDDGTLILQTDTLRVTVQTPLTLTWQARMGDDWVQIAADRPTGAYLLGTADHKHAHFMARHPDDRFYGLGEKSGPLDRSGRRFEMRNLDALGYNAETTDPLYKHIPFTLTTRPGAGTLGLFYDTMATCWFDLGNELDNYHAPYRAFRAEDGDLQFYLHWAPDMAEVVRAQHRLIGGMGFMPRWGLGYSGSTMAYTDAPDAQDQMAGFLDQIAAHDIPCDSFQMSSGYTSINGKRYVFNWNTDKFPNFPALAAQFDQAGVRLVANIKPVLLTDHPRYAEAEPLFIRDSETGKAEVSPFWDDNGSHLDFTNPDTIRWWQDNVRTQLLDKGVTATWNDNNEFEVWDHNAQCAGFGQALPAGLIRPLHGHLMTRASYDAQRGFAPGKRPYLISRCAMPGTQRYAQTWTGDNRTSWHTLRWNIPMGLGLSLSGFYNIGHDVGGFAGDKPGPELFLRWVQNGIFHPRFTIHSWNDDGTANEPWMHAEVIDLVRDAMALRVQLMPYFYTQLWLAHTTDQPMLRPLVMEFPDDPKATNAQFEFMFGPDLLVASVIEPLAVERVLYLPDCPEGWWDFETGTWLAGGQTVQRPVDLASIPLYVRGGAVVPMANGDLALFPAPDGCVARSSDLYEDDGETENGPARETSFILRSADNAVALDWAQSGAYQNAWARITPRLPASESRTLFIDGNPILPGTAIPFA</sequence>
<name>A0A037ZK31_9RHOB</name>
<dbReference type="PANTHER" id="PTHR22762:SF165">
    <property type="entry name" value="PUTATIVE (AFU_ORTHOLOGUE AFUA_1G06560)-RELATED"/>
    <property type="match status" value="1"/>
</dbReference>
<feature type="domain" description="Glycoside hydrolase family 31 N-terminal" evidence="4">
    <location>
        <begin position="27"/>
        <end position="213"/>
    </location>
</feature>
<dbReference type="SUPFAM" id="SSF74650">
    <property type="entry name" value="Galactose mutarotase-like"/>
    <property type="match status" value="1"/>
</dbReference>
<gene>
    <name evidence="6" type="ORF">ACMU_09475</name>
</gene>
<dbReference type="Pfam" id="PF21365">
    <property type="entry name" value="Glyco_hydro_31_3rd"/>
    <property type="match status" value="1"/>
</dbReference>
<dbReference type="Pfam" id="PF13802">
    <property type="entry name" value="Gal_mutarotas_2"/>
    <property type="match status" value="1"/>
</dbReference>
<dbReference type="EMBL" id="JFKE01000003">
    <property type="protein sequence ID" value="KAJ55984.1"/>
    <property type="molecule type" value="Genomic_DNA"/>
</dbReference>
<evidence type="ECO:0000259" key="5">
    <source>
        <dbReference type="Pfam" id="PF21365"/>
    </source>
</evidence>
<keyword evidence="2" id="KW-0378">Hydrolase</keyword>